<organism evidence="1 2">
    <name type="scientific">Symbiodinium necroappetens</name>
    <dbReference type="NCBI Taxonomy" id="1628268"/>
    <lineage>
        <taxon>Eukaryota</taxon>
        <taxon>Sar</taxon>
        <taxon>Alveolata</taxon>
        <taxon>Dinophyceae</taxon>
        <taxon>Suessiales</taxon>
        <taxon>Symbiodiniaceae</taxon>
        <taxon>Symbiodinium</taxon>
    </lineage>
</organism>
<keyword evidence="2" id="KW-1185">Reference proteome</keyword>
<feature type="non-terminal residue" evidence="1">
    <location>
        <position position="69"/>
    </location>
</feature>
<reference evidence="1" key="1">
    <citation type="submission" date="2021-02" db="EMBL/GenBank/DDBJ databases">
        <authorList>
            <person name="Dougan E. K."/>
            <person name="Rhodes N."/>
            <person name="Thang M."/>
            <person name="Chan C."/>
        </authorList>
    </citation>
    <scope>NUCLEOTIDE SEQUENCE</scope>
</reference>
<accession>A0A812YVB6</accession>
<comment type="caution">
    <text evidence="1">The sequence shown here is derived from an EMBL/GenBank/DDBJ whole genome shotgun (WGS) entry which is preliminary data.</text>
</comment>
<proteinExistence type="predicted"/>
<dbReference type="AlphaFoldDB" id="A0A812YVB6"/>
<evidence type="ECO:0000313" key="2">
    <source>
        <dbReference type="Proteomes" id="UP000601435"/>
    </source>
</evidence>
<dbReference type="EMBL" id="CAJNJA010043919">
    <property type="protein sequence ID" value="CAE7797774.1"/>
    <property type="molecule type" value="Genomic_DNA"/>
</dbReference>
<sequence length="69" mass="7600">NETVAQGLCCRGICDLEPCTAGAEEVAAEQEFAVQNVSLGHLRRQSKFLYGFINLARKSYGGFCRDLDE</sequence>
<protein>
    <submittedName>
        <fullName evidence="1">Uncharacterized protein</fullName>
    </submittedName>
</protein>
<dbReference type="Proteomes" id="UP000601435">
    <property type="component" value="Unassembled WGS sequence"/>
</dbReference>
<evidence type="ECO:0000313" key="1">
    <source>
        <dbReference type="EMBL" id="CAE7797774.1"/>
    </source>
</evidence>
<gene>
    <name evidence="1" type="ORF">SNEC2469_LOCUS23501</name>
</gene>
<dbReference type="OrthoDB" id="10482731at2759"/>
<name>A0A812YVB6_9DINO</name>